<dbReference type="STRING" id="675635.Psed_4548"/>
<dbReference type="EMBL" id="CP002593">
    <property type="protein sequence ID" value="AEA26700.1"/>
    <property type="molecule type" value="Genomic_DNA"/>
</dbReference>
<evidence type="ECO:0000259" key="3">
    <source>
        <dbReference type="PROSITE" id="PS51186"/>
    </source>
</evidence>
<dbReference type="InterPro" id="IPR016181">
    <property type="entry name" value="Acyl_CoA_acyltransferase"/>
</dbReference>
<keyword evidence="5" id="KW-1185">Reference proteome</keyword>
<dbReference type="Pfam" id="PF00583">
    <property type="entry name" value="Acetyltransf_1"/>
    <property type="match status" value="1"/>
</dbReference>
<dbReference type="HOGENOM" id="CLU_043786_0_0_11"/>
<proteinExistence type="predicted"/>
<dbReference type="InterPro" id="IPR000182">
    <property type="entry name" value="GNAT_dom"/>
</dbReference>
<dbReference type="KEGG" id="pdx:Psed_4548"/>
<dbReference type="SUPFAM" id="SSF55729">
    <property type="entry name" value="Acyl-CoA N-acyltransferases (Nat)"/>
    <property type="match status" value="2"/>
</dbReference>
<reference evidence="4 5" key="1">
    <citation type="journal article" date="2011" name="J. Bacteriol.">
        <title>Genome sequence of the 1,4-dioxane-degrading Pseudonocardia dioxanivorans strain CB1190.</title>
        <authorList>
            <person name="Sales C.M."/>
            <person name="Mahendra S."/>
            <person name="Grostern A."/>
            <person name="Parales R.E."/>
            <person name="Goodwin L.A."/>
            <person name="Woyke T."/>
            <person name="Nolan M."/>
            <person name="Lapidus A."/>
            <person name="Chertkov O."/>
            <person name="Ovchinnikova G."/>
            <person name="Sczyrba A."/>
            <person name="Alvarez-Cohen L."/>
        </authorList>
    </citation>
    <scope>NUCLEOTIDE SEQUENCE [LARGE SCALE GENOMIC DNA]</scope>
    <source>
        <strain evidence="5">ATCC 55486 / DSM 44775 / JCM 13855 / CB1190</strain>
    </source>
</reference>
<evidence type="ECO:0000313" key="4">
    <source>
        <dbReference type="EMBL" id="AEA26700.1"/>
    </source>
</evidence>
<keyword evidence="1" id="KW-0808">Transferase</keyword>
<organism evidence="4 5">
    <name type="scientific">Pseudonocardia dioxanivorans (strain ATCC 55486 / DSM 44775 / JCM 13855 / CB1190)</name>
    <dbReference type="NCBI Taxonomy" id="675635"/>
    <lineage>
        <taxon>Bacteria</taxon>
        <taxon>Bacillati</taxon>
        <taxon>Actinomycetota</taxon>
        <taxon>Actinomycetes</taxon>
        <taxon>Pseudonocardiales</taxon>
        <taxon>Pseudonocardiaceae</taxon>
        <taxon>Pseudonocardia</taxon>
    </lineage>
</organism>
<evidence type="ECO:0000256" key="2">
    <source>
        <dbReference type="ARBA" id="ARBA00023315"/>
    </source>
</evidence>
<sequence>MMTAVTDVEITRVADEPGLRTWFDVGAAAAAHDRPADPPPSWAETRAELTRPWPRRVVEHWVARRDGEAVGALSLAMPTHDNVGSALVDGDVLPAHRRRGIGRALLARAAERARAHNRTRLILEVRRGGEGEALMRAVGARAALHDRRRRLPLPPADPAALARLEAEAVAAAPGYTVVGWDGPTPAEHLDDIARLSGRMSTDAPFDDLHWEPEAYDAARIREIDAALAARGVTALVTAARVGATGPLVAFTVLLHRTEVPWHAGQGDTLVEPAHRGHRLGARVKLANLARLAAAAPEVRAVDTWNADSNPWMVAINEAMGFRPYDAWTEWELDVEPATDP</sequence>
<dbReference type="eggNOG" id="COG0456">
    <property type="taxonomic scope" value="Bacteria"/>
</dbReference>
<protein>
    <submittedName>
        <fullName evidence="4">GCN5-related N-acetyltransferase</fullName>
    </submittedName>
</protein>
<dbReference type="PROSITE" id="PS51186">
    <property type="entry name" value="GNAT"/>
    <property type="match status" value="1"/>
</dbReference>
<dbReference type="RefSeq" id="WP_013676613.1">
    <property type="nucleotide sequence ID" value="NC_015312.1"/>
</dbReference>
<accession>F4CZM8</accession>
<dbReference type="InterPro" id="IPR050832">
    <property type="entry name" value="Bact_Acetyltransf"/>
</dbReference>
<evidence type="ECO:0000313" key="5">
    <source>
        <dbReference type="Proteomes" id="UP000007809"/>
    </source>
</evidence>
<evidence type="ECO:0000256" key="1">
    <source>
        <dbReference type="ARBA" id="ARBA00022679"/>
    </source>
</evidence>
<name>F4CZM8_PSEUX</name>
<feature type="domain" description="N-acetyltransferase" evidence="3">
    <location>
        <begin position="17"/>
        <end position="204"/>
    </location>
</feature>
<dbReference type="CDD" id="cd04301">
    <property type="entry name" value="NAT_SF"/>
    <property type="match status" value="1"/>
</dbReference>
<dbReference type="GO" id="GO:0016747">
    <property type="term" value="F:acyltransferase activity, transferring groups other than amino-acyl groups"/>
    <property type="evidence" value="ECO:0007669"/>
    <property type="project" value="InterPro"/>
</dbReference>
<dbReference type="PANTHER" id="PTHR43877">
    <property type="entry name" value="AMINOALKYLPHOSPHONATE N-ACETYLTRANSFERASE-RELATED-RELATED"/>
    <property type="match status" value="1"/>
</dbReference>
<gene>
    <name evidence="4" type="ordered locus">Psed_4548</name>
</gene>
<dbReference type="AlphaFoldDB" id="F4CZM8"/>
<dbReference type="Gene3D" id="3.40.630.30">
    <property type="match status" value="1"/>
</dbReference>
<dbReference type="Proteomes" id="UP000007809">
    <property type="component" value="Chromosome"/>
</dbReference>
<dbReference type="OrthoDB" id="4119890at2"/>
<keyword evidence="2" id="KW-0012">Acyltransferase</keyword>